<gene>
    <name evidence="2" type="ORF">ACFSUO_06615</name>
</gene>
<name>A0ABW5V456_9BACI</name>
<dbReference type="Proteomes" id="UP001597502">
    <property type="component" value="Unassembled WGS sequence"/>
</dbReference>
<feature type="coiled-coil region" evidence="1">
    <location>
        <begin position="44"/>
        <end position="78"/>
    </location>
</feature>
<accession>A0ABW5V456</accession>
<keyword evidence="3" id="KW-1185">Reference proteome</keyword>
<keyword evidence="1" id="KW-0175">Coiled coil</keyword>
<comment type="caution">
    <text evidence="2">The sequence shown here is derived from an EMBL/GenBank/DDBJ whole genome shotgun (WGS) entry which is preliminary data.</text>
</comment>
<dbReference type="InterPro" id="IPR058600">
    <property type="entry name" value="YhjD-like"/>
</dbReference>
<reference evidence="3" key="1">
    <citation type="journal article" date="2019" name="Int. J. Syst. Evol. Microbiol.">
        <title>The Global Catalogue of Microorganisms (GCM) 10K type strain sequencing project: providing services to taxonomists for standard genome sequencing and annotation.</title>
        <authorList>
            <consortium name="The Broad Institute Genomics Platform"/>
            <consortium name="The Broad Institute Genome Sequencing Center for Infectious Disease"/>
            <person name="Wu L."/>
            <person name="Ma J."/>
        </authorList>
    </citation>
    <scope>NUCLEOTIDE SEQUENCE [LARGE SCALE GENOMIC DNA]</scope>
    <source>
        <strain evidence="3">TISTR 1535</strain>
    </source>
</reference>
<dbReference type="EMBL" id="JBHUNA010000010">
    <property type="protein sequence ID" value="MFD2760646.1"/>
    <property type="molecule type" value="Genomic_DNA"/>
</dbReference>
<sequence>MRCLNDEELQLASRFLFLSMAITVIQQDIQHIETGTFKIKEPYLELLESMNAEAASERKELRKKMRDKKMQVVTLQKNDSFSSYLFLCNGREEKRNYFNPAIRKKVKTIMQELMDKAQPPHQHYSSAHT</sequence>
<evidence type="ECO:0000313" key="3">
    <source>
        <dbReference type="Proteomes" id="UP001597502"/>
    </source>
</evidence>
<dbReference type="Pfam" id="PF26325">
    <property type="entry name" value="YhjD"/>
    <property type="match status" value="1"/>
</dbReference>
<protein>
    <submittedName>
        <fullName evidence="2">Uncharacterized protein</fullName>
    </submittedName>
</protein>
<organism evidence="2 3">
    <name type="scientific">Lentibacillus juripiscarius</name>
    <dbReference type="NCBI Taxonomy" id="257446"/>
    <lineage>
        <taxon>Bacteria</taxon>
        <taxon>Bacillati</taxon>
        <taxon>Bacillota</taxon>
        <taxon>Bacilli</taxon>
        <taxon>Bacillales</taxon>
        <taxon>Bacillaceae</taxon>
        <taxon>Lentibacillus</taxon>
    </lineage>
</organism>
<dbReference type="RefSeq" id="WP_382392344.1">
    <property type="nucleotide sequence ID" value="NZ_JBHUNA010000010.1"/>
</dbReference>
<evidence type="ECO:0000256" key="1">
    <source>
        <dbReference type="SAM" id="Coils"/>
    </source>
</evidence>
<evidence type="ECO:0000313" key="2">
    <source>
        <dbReference type="EMBL" id="MFD2760646.1"/>
    </source>
</evidence>
<proteinExistence type="predicted"/>